<comment type="caution">
    <text evidence="1">The sequence shown here is derived from an EMBL/GenBank/DDBJ whole genome shotgun (WGS) entry which is preliminary data.</text>
</comment>
<gene>
    <name evidence="1" type="ORF">GWK47_019117</name>
</gene>
<dbReference type="Proteomes" id="UP000770661">
    <property type="component" value="Unassembled WGS sequence"/>
</dbReference>
<sequence>MELSCLADLPRKQSRLNLLYLVVLPGSKPGRPLKAWTCAGIALSISIMGGKKDLTKDQIKVIVSLHKAERPFEEIARIVDVTRRCVQKWVESFTVGWRRGDSRDTVTV</sequence>
<proteinExistence type="predicted"/>
<organism evidence="1 2">
    <name type="scientific">Chionoecetes opilio</name>
    <name type="common">Atlantic snow crab</name>
    <name type="synonym">Cancer opilio</name>
    <dbReference type="NCBI Taxonomy" id="41210"/>
    <lineage>
        <taxon>Eukaryota</taxon>
        <taxon>Metazoa</taxon>
        <taxon>Ecdysozoa</taxon>
        <taxon>Arthropoda</taxon>
        <taxon>Crustacea</taxon>
        <taxon>Multicrustacea</taxon>
        <taxon>Malacostraca</taxon>
        <taxon>Eumalacostraca</taxon>
        <taxon>Eucarida</taxon>
        <taxon>Decapoda</taxon>
        <taxon>Pleocyemata</taxon>
        <taxon>Brachyura</taxon>
        <taxon>Eubrachyura</taxon>
        <taxon>Majoidea</taxon>
        <taxon>Majidae</taxon>
        <taxon>Chionoecetes</taxon>
    </lineage>
</organism>
<keyword evidence="2" id="KW-1185">Reference proteome</keyword>
<evidence type="ECO:0000313" key="1">
    <source>
        <dbReference type="EMBL" id="KAG0712147.1"/>
    </source>
</evidence>
<evidence type="ECO:0000313" key="2">
    <source>
        <dbReference type="Proteomes" id="UP000770661"/>
    </source>
</evidence>
<dbReference type="OrthoDB" id="6379886at2759"/>
<accession>A0A8J4XQF4</accession>
<name>A0A8J4XQF4_CHIOP</name>
<reference evidence="1" key="1">
    <citation type="submission" date="2020-07" db="EMBL/GenBank/DDBJ databases">
        <title>The High-quality genome of the commercially important snow crab, Chionoecetes opilio.</title>
        <authorList>
            <person name="Jeong J.-H."/>
            <person name="Ryu S."/>
        </authorList>
    </citation>
    <scope>NUCLEOTIDE SEQUENCE</scope>
    <source>
        <strain evidence="1">MADBK_172401_WGS</strain>
        <tissue evidence="1">Digestive gland</tissue>
    </source>
</reference>
<dbReference type="EMBL" id="JACEEZ010022692">
    <property type="protein sequence ID" value="KAG0712147.1"/>
    <property type="molecule type" value="Genomic_DNA"/>
</dbReference>
<dbReference type="AlphaFoldDB" id="A0A8J4XQF4"/>
<protein>
    <submittedName>
        <fullName evidence="1">Uncharacterized protein</fullName>
    </submittedName>
</protein>